<dbReference type="Proteomes" id="UP000828390">
    <property type="component" value="Unassembled WGS sequence"/>
</dbReference>
<evidence type="ECO:0000313" key="1">
    <source>
        <dbReference type="EMBL" id="KAH3809346.1"/>
    </source>
</evidence>
<comment type="caution">
    <text evidence="1">The sequence shown here is derived from an EMBL/GenBank/DDBJ whole genome shotgun (WGS) entry which is preliminary data.</text>
</comment>
<dbReference type="AlphaFoldDB" id="A0A9D4JDX1"/>
<name>A0A9D4JDX1_DREPO</name>
<protein>
    <submittedName>
        <fullName evidence="1">Uncharacterized protein</fullName>
    </submittedName>
</protein>
<proteinExistence type="predicted"/>
<sequence length="103" mass="11661">MCAQNATYRSELVCSRDDTEKYSMSVWTETYYLRLWFGPWYCQGGIGSGTCYSMRSDIGRSKGRDLYIQLRSSYLNTDVLKESSTAQSIKRQAPIVSSTNVAA</sequence>
<evidence type="ECO:0000313" key="2">
    <source>
        <dbReference type="Proteomes" id="UP000828390"/>
    </source>
</evidence>
<reference evidence="1" key="1">
    <citation type="journal article" date="2019" name="bioRxiv">
        <title>The Genome of the Zebra Mussel, Dreissena polymorpha: A Resource for Invasive Species Research.</title>
        <authorList>
            <person name="McCartney M.A."/>
            <person name="Auch B."/>
            <person name="Kono T."/>
            <person name="Mallez S."/>
            <person name="Zhang Y."/>
            <person name="Obille A."/>
            <person name="Becker A."/>
            <person name="Abrahante J.E."/>
            <person name="Garbe J."/>
            <person name="Badalamenti J.P."/>
            <person name="Herman A."/>
            <person name="Mangelson H."/>
            <person name="Liachko I."/>
            <person name="Sullivan S."/>
            <person name="Sone E.D."/>
            <person name="Koren S."/>
            <person name="Silverstein K.A.T."/>
            <person name="Beckman K.B."/>
            <person name="Gohl D.M."/>
        </authorList>
    </citation>
    <scope>NUCLEOTIDE SEQUENCE</scope>
    <source>
        <strain evidence="1">Duluth1</strain>
        <tissue evidence="1">Whole animal</tissue>
    </source>
</reference>
<keyword evidence="2" id="KW-1185">Reference proteome</keyword>
<reference evidence="1" key="2">
    <citation type="submission" date="2020-11" db="EMBL/GenBank/DDBJ databases">
        <authorList>
            <person name="McCartney M.A."/>
            <person name="Auch B."/>
            <person name="Kono T."/>
            <person name="Mallez S."/>
            <person name="Becker A."/>
            <person name="Gohl D.M."/>
            <person name="Silverstein K.A.T."/>
            <person name="Koren S."/>
            <person name="Bechman K.B."/>
            <person name="Herman A."/>
            <person name="Abrahante J.E."/>
            <person name="Garbe J."/>
        </authorList>
    </citation>
    <scope>NUCLEOTIDE SEQUENCE</scope>
    <source>
        <strain evidence="1">Duluth1</strain>
        <tissue evidence="1">Whole animal</tissue>
    </source>
</reference>
<gene>
    <name evidence="1" type="ORF">DPMN_137709</name>
</gene>
<dbReference type="EMBL" id="JAIWYP010000006">
    <property type="protein sequence ID" value="KAH3809346.1"/>
    <property type="molecule type" value="Genomic_DNA"/>
</dbReference>
<accession>A0A9D4JDX1</accession>
<organism evidence="1 2">
    <name type="scientific">Dreissena polymorpha</name>
    <name type="common">Zebra mussel</name>
    <name type="synonym">Mytilus polymorpha</name>
    <dbReference type="NCBI Taxonomy" id="45954"/>
    <lineage>
        <taxon>Eukaryota</taxon>
        <taxon>Metazoa</taxon>
        <taxon>Spiralia</taxon>
        <taxon>Lophotrochozoa</taxon>
        <taxon>Mollusca</taxon>
        <taxon>Bivalvia</taxon>
        <taxon>Autobranchia</taxon>
        <taxon>Heteroconchia</taxon>
        <taxon>Euheterodonta</taxon>
        <taxon>Imparidentia</taxon>
        <taxon>Neoheterodontei</taxon>
        <taxon>Myida</taxon>
        <taxon>Dreissenoidea</taxon>
        <taxon>Dreissenidae</taxon>
        <taxon>Dreissena</taxon>
    </lineage>
</organism>